<dbReference type="EMBL" id="DAATDA010000003">
    <property type="protein sequence ID" value="HAE8096512.1"/>
    <property type="molecule type" value="Genomic_DNA"/>
</dbReference>
<reference evidence="1" key="4">
    <citation type="submission" date="2018-07" db="EMBL/GenBank/DDBJ databases">
        <authorList>
            <consortium name="GenomeTrakr network: Whole genome sequencing for foodborne pathogen traceback"/>
        </authorList>
    </citation>
    <scope>NUCLEOTIDE SEQUENCE</scope>
    <source>
        <strain evidence="1">E2016005761</strain>
    </source>
</reference>
<sequence>MSKAITEVHEIKVYNESTRLFLVKSFYCYELYISNMQEYMGDRFVKMVEDRIYMDDVFDKVIENSKEGFNKFLKECKSSGSLRDVLFDEVKVNLRHMHNVIFNSN</sequence>
<gene>
    <name evidence="1" type="ORF">A7H28_01230</name>
    <name evidence="6" type="ORF">A9D71_08645</name>
    <name evidence="2" type="ORF">CB604_03790</name>
    <name evidence="7" type="ORF">CRE05_18080</name>
    <name evidence="4" type="ORF">G2351_01255</name>
    <name evidence="5" type="ORF">G4Q34_000836</name>
    <name evidence="3" type="ORF">GB458_11525</name>
</gene>
<evidence type="ECO:0000313" key="8">
    <source>
        <dbReference type="Proteomes" id="UP000260687"/>
    </source>
</evidence>
<accession>A0A3E1XBV3</accession>
<dbReference type="EMBL" id="CP074661">
    <property type="protein sequence ID" value="QVS96640.1"/>
    <property type="molecule type" value="Genomic_DNA"/>
</dbReference>
<reference evidence="6" key="7">
    <citation type="submission" date="2021-05" db="EMBL/GenBank/DDBJ databases">
        <title>Whole genome PacBio Sequel sequence of Salmonella enterica subsp. enterica.</title>
        <authorList>
            <person name="Hoffmann M."/>
            <person name="Balkey M."/>
            <person name="Luo Y."/>
        </authorList>
    </citation>
    <scope>NUCLEOTIDE SEQUENCE</scope>
    <source>
        <strain evidence="6">CFSAN008104</strain>
    </source>
</reference>
<evidence type="ECO:0000313" key="2">
    <source>
        <dbReference type="EMBL" id="EDH7761632.1"/>
    </source>
</evidence>
<evidence type="ECO:0000313" key="1">
    <source>
        <dbReference type="EMBL" id="EDB4585187.1"/>
    </source>
</evidence>
<reference evidence="5" key="5">
    <citation type="submission" date="2018-07" db="EMBL/GenBank/DDBJ databases">
        <authorList>
            <consortium name="NCBI Pathogen Detection Project"/>
        </authorList>
    </citation>
    <scope>NUCLEOTIDE SEQUENCE</scope>
    <source>
        <strain evidence="5">J0905</strain>
        <strain evidence="3">Salmonella enterica</strain>
        <strain evidence="4">Sam_cd6e01ed-f73a-4b90-a83d-ed311d184df9</strain>
    </source>
</reference>
<protein>
    <submittedName>
        <fullName evidence="7">Uncharacterized protein</fullName>
    </submittedName>
</protein>
<evidence type="ECO:0000313" key="3">
    <source>
        <dbReference type="EMBL" id="HAB1637598.1"/>
    </source>
</evidence>
<reference evidence="2" key="6">
    <citation type="submission" date="2018-07" db="EMBL/GenBank/DDBJ databases">
        <authorList>
            <person name="Ashton P.M."/>
            <person name="Dallman T."/>
            <person name="Nair S."/>
            <person name="De Pinna E."/>
            <person name="Peters T."/>
            <person name="Grant K."/>
        </authorList>
    </citation>
    <scope>NUCLEOTIDE SEQUENCE</scope>
    <source>
        <strain evidence="2">361772</strain>
    </source>
</reference>
<dbReference type="EMBL" id="DAAQNI010000001">
    <property type="protein sequence ID" value="HAE0065506.1"/>
    <property type="molecule type" value="Genomic_DNA"/>
</dbReference>
<dbReference type="RefSeq" id="WP_000030115.1">
    <property type="nucleotide sequence ID" value="NZ_CP018642.1"/>
</dbReference>
<dbReference type="EMBL" id="DAAFVD010000006">
    <property type="protein sequence ID" value="HAB1637598.1"/>
    <property type="molecule type" value="Genomic_DNA"/>
</dbReference>
<evidence type="ECO:0000313" key="6">
    <source>
        <dbReference type="EMBL" id="QVS96640.1"/>
    </source>
</evidence>
<reference evidence="7 8" key="2">
    <citation type="submission" date="2017-08" db="EMBL/GenBank/DDBJ databases">
        <title>Produce relevant pathogen strain collection.</title>
        <authorList>
            <person name="Harrand S."/>
        </authorList>
    </citation>
    <scope>NUCLEOTIDE SEQUENCE [LARGE SCALE GENOMIC DNA]</scope>
    <source>
        <strain evidence="7 8">BAA 1045</strain>
    </source>
</reference>
<name>A0A3E1XBV3_SALEN</name>
<evidence type="ECO:0000313" key="5">
    <source>
        <dbReference type="EMBL" id="HAE8096512.1"/>
    </source>
</evidence>
<reference evidence="3" key="3">
    <citation type="journal article" date="2018" name="Genome Biol.">
        <title>SKESA: strategic k-mer extension for scrupulous assemblies.</title>
        <authorList>
            <person name="Souvorov A."/>
            <person name="Agarwala R."/>
            <person name="Lipman D.J."/>
        </authorList>
    </citation>
    <scope>NUCLEOTIDE SEQUENCE</scope>
    <source>
        <strain evidence="5">J0905</strain>
        <strain evidence="3">Salmonella enterica</strain>
        <strain evidence="4">Sam_cd6e01ed-f73a-4b90-a83d-ed311d184df9</strain>
    </source>
</reference>
<evidence type="ECO:0000313" key="4">
    <source>
        <dbReference type="EMBL" id="HAE0065506.1"/>
    </source>
</evidence>
<reference evidence="6" key="1">
    <citation type="submission" date="2016-06" db="EMBL/GenBank/DDBJ databases">
        <authorList>
            <person name="Zheng J."/>
            <person name="Timme R."/>
            <person name="Luo Y."/>
            <person name="Strain E."/>
            <person name="Allard M."/>
            <person name="Brown E."/>
        </authorList>
    </citation>
    <scope>NUCLEOTIDE SEQUENCE</scope>
    <source>
        <strain evidence="6">CFSAN008104</strain>
    </source>
</reference>
<dbReference type="EMBL" id="AALNOF010000001">
    <property type="protein sequence ID" value="EDB4585187.1"/>
    <property type="molecule type" value="Genomic_DNA"/>
</dbReference>
<organism evidence="7 8">
    <name type="scientific">Salmonella enteritidis</name>
    <dbReference type="NCBI Taxonomy" id="149539"/>
    <lineage>
        <taxon>Bacteria</taxon>
        <taxon>Pseudomonadati</taxon>
        <taxon>Pseudomonadota</taxon>
        <taxon>Gammaproteobacteria</taxon>
        <taxon>Enterobacterales</taxon>
        <taxon>Enterobacteriaceae</taxon>
        <taxon>Salmonella</taxon>
    </lineage>
</organism>
<accession>A0A635D8S3</accession>
<dbReference type="AlphaFoldDB" id="A0A3E1XBV3"/>
<proteinExistence type="predicted"/>
<dbReference type="EMBL" id="PDBK01000025">
    <property type="protein sequence ID" value="RFR79494.1"/>
    <property type="molecule type" value="Genomic_DNA"/>
</dbReference>
<dbReference type="Proteomes" id="UP000260687">
    <property type="component" value="Unassembled WGS sequence"/>
</dbReference>
<evidence type="ECO:0000313" key="7">
    <source>
        <dbReference type="EMBL" id="RFR79494.1"/>
    </source>
</evidence>
<dbReference type="EMBL" id="AAMITS010000003">
    <property type="protein sequence ID" value="EDH7761632.1"/>
    <property type="molecule type" value="Genomic_DNA"/>
</dbReference>